<sequence>MKKILFPIISAFILSFNAQGQSVPDTTKADPSLRGQYQLMLSKSKTLNGYKLVNPNRMSAFWQNVRDTLTTDRRQLANATKKIREQEQSIIELKTQISGKESTLASTNAKVNEISVLGISFTKSTYNTIVWSLIIGLAAALAVVILRSAKHIHEARYRSSLYEEISQEYQNYKTKANDKEKKLARELQDERNKLDELRSKR</sequence>
<protein>
    <submittedName>
        <fullName evidence="1">Uncharacterized protein YlxW (UPF0749 family)</fullName>
    </submittedName>
</protein>
<proteinExistence type="predicted"/>
<evidence type="ECO:0000313" key="2">
    <source>
        <dbReference type="Proteomes" id="UP001246858"/>
    </source>
</evidence>
<dbReference type="EMBL" id="JAVDTF010000002">
    <property type="protein sequence ID" value="MDR6784230.1"/>
    <property type="molecule type" value="Genomic_DNA"/>
</dbReference>
<gene>
    <name evidence="1" type="ORF">J2X78_002795</name>
</gene>
<reference evidence="1" key="1">
    <citation type="submission" date="2023-07" db="EMBL/GenBank/DDBJ databases">
        <title>Sorghum-associated microbial communities from plants grown in Nebraska, USA.</title>
        <authorList>
            <person name="Schachtman D."/>
        </authorList>
    </citation>
    <scope>NUCLEOTIDE SEQUENCE</scope>
    <source>
        <strain evidence="1">2697</strain>
    </source>
</reference>
<dbReference type="Proteomes" id="UP001246858">
    <property type="component" value="Unassembled WGS sequence"/>
</dbReference>
<organism evidence="1 2">
    <name type="scientific">Pedobacter africanus</name>
    <dbReference type="NCBI Taxonomy" id="151894"/>
    <lineage>
        <taxon>Bacteria</taxon>
        <taxon>Pseudomonadati</taxon>
        <taxon>Bacteroidota</taxon>
        <taxon>Sphingobacteriia</taxon>
        <taxon>Sphingobacteriales</taxon>
        <taxon>Sphingobacteriaceae</taxon>
        <taxon>Pedobacter</taxon>
    </lineage>
</organism>
<name>A0ACC6KYJ4_9SPHI</name>
<keyword evidence="2" id="KW-1185">Reference proteome</keyword>
<evidence type="ECO:0000313" key="1">
    <source>
        <dbReference type="EMBL" id="MDR6784230.1"/>
    </source>
</evidence>
<comment type="caution">
    <text evidence="1">The sequence shown here is derived from an EMBL/GenBank/DDBJ whole genome shotgun (WGS) entry which is preliminary data.</text>
</comment>
<accession>A0ACC6KYJ4</accession>